<dbReference type="InParanoid" id="A0A5E4GN09"/>
<dbReference type="EMBL" id="CABIKO010001205">
    <property type="protein sequence ID" value="VVA41199.1"/>
    <property type="molecule type" value="Genomic_DNA"/>
</dbReference>
<dbReference type="GO" id="GO:0003723">
    <property type="term" value="F:RNA binding"/>
    <property type="evidence" value="ECO:0007669"/>
    <property type="project" value="TreeGrafter"/>
</dbReference>
<accession>A0A5E4GN09</accession>
<dbReference type="Gene3D" id="2.40.50.1070">
    <property type="match status" value="1"/>
</dbReference>
<dbReference type="AlphaFoldDB" id="A0A5E4GN09"/>
<evidence type="ECO:0000313" key="1">
    <source>
        <dbReference type="EMBL" id="VVA41199.1"/>
    </source>
</evidence>
<organism evidence="1 2">
    <name type="scientific">Prunus dulcis</name>
    <name type="common">Almond</name>
    <name type="synonym">Amygdalus dulcis</name>
    <dbReference type="NCBI Taxonomy" id="3755"/>
    <lineage>
        <taxon>Eukaryota</taxon>
        <taxon>Viridiplantae</taxon>
        <taxon>Streptophyta</taxon>
        <taxon>Embryophyta</taxon>
        <taxon>Tracheophyta</taxon>
        <taxon>Spermatophyta</taxon>
        <taxon>Magnoliopsida</taxon>
        <taxon>eudicotyledons</taxon>
        <taxon>Gunneridae</taxon>
        <taxon>Pentapetalae</taxon>
        <taxon>rosids</taxon>
        <taxon>fabids</taxon>
        <taxon>Rosales</taxon>
        <taxon>Rosaceae</taxon>
        <taxon>Amygdaloideae</taxon>
        <taxon>Amygdaleae</taxon>
        <taxon>Prunus</taxon>
    </lineage>
</organism>
<dbReference type="PANTHER" id="PTHR45904">
    <property type="entry name" value="TRNA (URACIL-5-)-METHYLTRANSFERASE"/>
    <property type="match status" value="1"/>
</dbReference>
<name>A0A5E4GN09_PRUDU</name>
<sequence length="213" mass="23608">LITMPLDTVKTRLQVLDGENVEDSVLANRAEDSNGTSGRSARKVVTPLAHMPYGDQLEHKKNSLMQILKGLTRNARKVCPDGIPLSEWILKSREIGGLPCSLEGILASPVNFREGVTAVEEPFDCPIVSRISCKYASIFQEFLQHSSLPVWNRFKNIGFWRQLTVREGRRPGMASNAENFEANIAEELLPVRHIASNSFSYTGSPRNIKGSTG</sequence>
<dbReference type="Gramene" id="VVA41199">
    <property type="protein sequence ID" value="VVA41199"/>
    <property type="gene ID" value="Prudul26B029979"/>
</dbReference>
<feature type="non-terminal residue" evidence="1">
    <location>
        <position position="1"/>
    </location>
</feature>
<reference evidence="2" key="1">
    <citation type="journal article" date="2020" name="Plant J.">
        <title>Transposons played a major role in the diversification between the closely related almond and peach genomes: results from the almond genome sequence.</title>
        <authorList>
            <person name="Alioto T."/>
            <person name="Alexiou K.G."/>
            <person name="Bardil A."/>
            <person name="Barteri F."/>
            <person name="Castanera R."/>
            <person name="Cruz F."/>
            <person name="Dhingra A."/>
            <person name="Duval H."/>
            <person name="Fernandez I Marti A."/>
            <person name="Frias L."/>
            <person name="Galan B."/>
            <person name="Garcia J.L."/>
            <person name="Howad W."/>
            <person name="Gomez-Garrido J."/>
            <person name="Gut M."/>
            <person name="Julca I."/>
            <person name="Morata J."/>
            <person name="Puigdomenech P."/>
            <person name="Ribeca P."/>
            <person name="Rubio Cabetas M.J."/>
            <person name="Vlasova A."/>
            <person name="Wirthensohn M."/>
            <person name="Garcia-Mas J."/>
            <person name="Gabaldon T."/>
            <person name="Casacuberta J.M."/>
            <person name="Arus P."/>
        </authorList>
    </citation>
    <scope>NUCLEOTIDE SEQUENCE [LARGE SCALE GENOMIC DNA]</scope>
    <source>
        <strain evidence="2">cv. Texas</strain>
    </source>
</reference>
<dbReference type="InterPro" id="IPR045850">
    <property type="entry name" value="TRM2_met"/>
</dbReference>
<protein>
    <submittedName>
        <fullName evidence="1">PREDICTED: zinc finger</fullName>
    </submittedName>
</protein>
<dbReference type="PANTHER" id="PTHR45904:SF2">
    <property type="entry name" value="TRNA (URACIL-5-)-METHYLTRANSFERASE HOMOLOG A"/>
    <property type="match status" value="1"/>
</dbReference>
<gene>
    <name evidence="1" type="ORF">ALMOND_2B029979</name>
</gene>
<proteinExistence type="predicted"/>
<dbReference type="Proteomes" id="UP000327085">
    <property type="component" value="Unassembled WGS sequence"/>
</dbReference>
<evidence type="ECO:0000313" key="2">
    <source>
        <dbReference type="Proteomes" id="UP000327085"/>
    </source>
</evidence>